<evidence type="ECO:0000259" key="2">
    <source>
        <dbReference type="PROSITE" id="PS51154"/>
    </source>
</evidence>
<reference evidence="3" key="1">
    <citation type="submission" date="2021-11" db="EMBL/GenBank/DDBJ databases">
        <authorList>
            <consortium name="Genoscope - CEA"/>
            <person name="William W."/>
        </authorList>
    </citation>
    <scope>NUCLEOTIDE SEQUENCE</scope>
</reference>
<protein>
    <recommendedName>
        <fullName evidence="2">Macro domain-containing protein</fullName>
    </recommendedName>
</protein>
<keyword evidence="4" id="KW-1185">Reference proteome</keyword>
<dbReference type="SUPFAM" id="SSF52949">
    <property type="entry name" value="Macro domain-like"/>
    <property type="match status" value="1"/>
</dbReference>
<dbReference type="PANTHER" id="PTHR11106:SF27">
    <property type="entry name" value="MACRO DOMAIN-CONTAINING PROTEIN"/>
    <property type="match status" value="1"/>
</dbReference>
<accession>A0A8J2SC77</accession>
<sequence length="215" mass="22302">MRLLLIAFIPMAAAAMLRFRVPGAKRLLAISQGDLTRWVPPAQPSAIVNAANERCLGGGGVDGAIHKAAGPELRKLCEALPEVAPGVRCPTGDAVSTKACGALQSTHVIYTVGPNVSGRRYESDVSGDATTDPAKLPAAYRRTFEVASELGLAAVALPAVSCGVFGYPLADAARIGTRAAVASNIDYVEFVLFSDDLYDIFATAAEDACGPPEVT</sequence>
<dbReference type="Gene3D" id="3.40.220.10">
    <property type="entry name" value="Leucine Aminopeptidase, subunit E, domain 1"/>
    <property type="match status" value="1"/>
</dbReference>
<feature type="signal peptide" evidence="1">
    <location>
        <begin position="1"/>
        <end position="15"/>
    </location>
</feature>
<comment type="caution">
    <text evidence="3">The sequence shown here is derived from an EMBL/GenBank/DDBJ whole genome shotgun (WGS) entry which is preliminary data.</text>
</comment>
<dbReference type="SMART" id="SM00506">
    <property type="entry name" value="A1pp"/>
    <property type="match status" value="1"/>
</dbReference>
<name>A0A8J2SC77_9STRA</name>
<evidence type="ECO:0000313" key="3">
    <source>
        <dbReference type="EMBL" id="CAH0364979.1"/>
    </source>
</evidence>
<dbReference type="EMBL" id="CAKKNE010000001">
    <property type="protein sequence ID" value="CAH0364979.1"/>
    <property type="molecule type" value="Genomic_DNA"/>
</dbReference>
<evidence type="ECO:0000313" key="4">
    <source>
        <dbReference type="Proteomes" id="UP000789595"/>
    </source>
</evidence>
<dbReference type="OrthoDB" id="6133115at2759"/>
<dbReference type="Pfam" id="PF01661">
    <property type="entry name" value="Macro"/>
    <property type="match status" value="1"/>
</dbReference>
<dbReference type="Proteomes" id="UP000789595">
    <property type="component" value="Unassembled WGS sequence"/>
</dbReference>
<feature type="chain" id="PRO_5035217225" description="Macro domain-containing protein" evidence="1">
    <location>
        <begin position="16"/>
        <end position="215"/>
    </location>
</feature>
<gene>
    <name evidence="3" type="ORF">PECAL_1P13760</name>
</gene>
<proteinExistence type="predicted"/>
<evidence type="ECO:0000256" key="1">
    <source>
        <dbReference type="SAM" id="SignalP"/>
    </source>
</evidence>
<organism evidence="3 4">
    <name type="scientific">Pelagomonas calceolata</name>
    <dbReference type="NCBI Taxonomy" id="35677"/>
    <lineage>
        <taxon>Eukaryota</taxon>
        <taxon>Sar</taxon>
        <taxon>Stramenopiles</taxon>
        <taxon>Ochrophyta</taxon>
        <taxon>Pelagophyceae</taxon>
        <taxon>Pelagomonadales</taxon>
        <taxon>Pelagomonadaceae</taxon>
        <taxon>Pelagomonas</taxon>
    </lineage>
</organism>
<dbReference type="InterPro" id="IPR002589">
    <property type="entry name" value="Macro_dom"/>
</dbReference>
<dbReference type="PROSITE" id="PS51154">
    <property type="entry name" value="MACRO"/>
    <property type="match status" value="1"/>
</dbReference>
<dbReference type="AlphaFoldDB" id="A0A8J2SC77"/>
<keyword evidence="1" id="KW-0732">Signal</keyword>
<dbReference type="PANTHER" id="PTHR11106">
    <property type="entry name" value="GANGLIOSIDE INDUCED DIFFERENTIATION ASSOCIATED PROTEIN 2-RELATED"/>
    <property type="match status" value="1"/>
</dbReference>
<feature type="domain" description="Macro" evidence="2">
    <location>
        <begin position="15"/>
        <end position="209"/>
    </location>
</feature>
<dbReference type="InterPro" id="IPR043472">
    <property type="entry name" value="Macro_dom-like"/>
</dbReference>